<comment type="caution">
    <text evidence="2">The sequence shown here is derived from an EMBL/GenBank/DDBJ whole genome shotgun (WGS) entry which is preliminary data.</text>
</comment>
<proteinExistence type="predicted"/>
<name>A0A0J7KFR5_LASNI</name>
<dbReference type="Proteomes" id="UP000036403">
    <property type="component" value="Unassembled WGS sequence"/>
</dbReference>
<reference evidence="2 3" key="1">
    <citation type="submission" date="2015-04" db="EMBL/GenBank/DDBJ databases">
        <title>Lasius niger genome sequencing.</title>
        <authorList>
            <person name="Konorov E.A."/>
            <person name="Nikitin M.A."/>
            <person name="Kirill M.V."/>
            <person name="Chang P."/>
        </authorList>
    </citation>
    <scope>NUCLEOTIDE SEQUENCE [LARGE SCALE GENOMIC DNA]</scope>
    <source>
        <tissue evidence="2">Whole</tissue>
    </source>
</reference>
<organism evidence="2 3">
    <name type="scientific">Lasius niger</name>
    <name type="common">Black garden ant</name>
    <dbReference type="NCBI Taxonomy" id="67767"/>
    <lineage>
        <taxon>Eukaryota</taxon>
        <taxon>Metazoa</taxon>
        <taxon>Ecdysozoa</taxon>
        <taxon>Arthropoda</taxon>
        <taxon>Hexapoda</taxon>
        <taxon>Insecta</taxon>
        <taxon>Pterygota</taxon>
        <taxon>Neoptera</taxon>
        <taxon>Endopterygota</taxon>
        <taxon>Hymenoptera</taxon>
        <taxon>Apocrita</taxon>
        <taxon>Aculeata</taxon>
        <taxon>Formicoidea</taxon>
        <taxon>Formicidae</taxon>
        <taxon>Formicinae</taxon>
        <taxon>Lasius</taxon>
        <taxon>Lasius</taxon>
    </lineage>
</organism>
<accession>A0A0J7KFR5</accession>
<evidence type="ECO:0000313" key="2">
    <source>
        <dbReference type="EMBL" id="KMQ89089.1"/>
    </source>
</evidence>
<dbReference type="AlphaFoldDB" id="A0A0J7KFR5"/>
<keyword evidence="3" id="KW-1185">Reference proteome</keyword>
<evidence type="ECO:0000313" key="3">
    <source>
        <dbReference type="Proteomes" id="UP000036403"/>
    </source>
</evidence>
<evidence type="ECO:0000256" key="1">
    <source>
        <dbReference type="SAM" id="MobiDB-lite"/>
    </source>
</evidence>
<gene>
    <name evidence="2" type="ORF">RF55_11317</name>
</gene>
<dbReference type="PaxDb" id="67767-A0A0J7KFR5"/>
<protein>
    <submittedName>
        <fullName evidence="2">Rna-dependent dna polymerase</fullName>
    </submittedName>
</protein>
<sequence>MLKEVYGRGITKFNDSDLTWKFEVTQMLMAHGLDNLIDDSRPRLVGERNISAVKAWVKDNAKAMSLYLQHLKERGAAYFTMIKRSECYLSYKGRSKNVDGRREVRCACDYEWFVQEAKLKRFEKQTRRLYDPKTRKIMIFRDITFNEATKEIGDLAEDDNNKVCIQLPTEDHCLIDDSRQENNSNYEEAEDEEAQEETKKRSNSLVKIGNQNTNPTVLMRVSLSRWNRKCSEIVIHFIVHPDIKQTMYSMIHL</sequence>
<feature type="region of interest" description="Disordered" evidence="1">
    <location>
        <begin position="176"/>
        <end position="209"/>
    </location>
</feature>
<dbReference type="EMBL" id="LBMM01008165">
    <property type="protein sequence ID" value="KMQ89089.1"/>
    <property type="molecule type" value="Genomic_DNA"/>
</dbReference>